<dbReference type="EMBL" id="CM042016">
    <property type="protein sequence ID" value="KAI3699192.1"/>
    <property type="molecule type" value="Genomic_DNA"/>
</dbReference>
<reference evidence="2" key="1">
    <citation type="journal article" date="2022" name="Mol. Ecol. Resour.">
        <title>The genomes of chicory, endive, great burdock and yacon provide insights into Asteraceae palaeo-polyploidization history and plant inulin production.</title>
        <authorList>
            <person name="Fan W."/>
            <person name="Wang S."/>
            <person name="Wang H."/>
            <person name="Wang A."/>
            <person name="Jiang F."/>
            <person name="Liu H."/>
            <person name="Zhao H."/>
            <person name="Xu D."/>
            <person name="Zhang Y."/>
        </authorList>
    </citation>
    <scope>NUCLEOTIDE SEQUENCE [LARGE SCALE GENOMIC DNA]</scope>
    <source>
        <strain evidence="2">cv. Punajuju</strain>
    </source>
</reference>
<name>A0ACB8ZNQ3_CICIN</name>
<sequence>MVEGSCCYQISHEARTPAAAVESAWWLRKLKREGEGQTSKNLCCSIPIPLEVLLMMELDGCSLIYHRNTIFPSLLTFRLSSFEIHHLDAESSPEEQLELHEFVKNHPIFVKFGNVVMITKANLVKNHGTTMVANTLHVAANLLREGGD</sequence>
<comment type="caution">
    <text evidence="1">The sequence shown here is derived from an EMBL/GenBank/DDBJ whole genome shotgun (WGS) entry which is preliminary data.</text>
</comment>
<accession>A0ACB8ZNQ3</accession>
<protein>
    <submittedName>
        <fullName evidence="1">Uncharacterized protein</fullName>
    </submittedName>
</protein>
<evidence type="ECO:0000313" key="2">
    <source>
        <dbReference type="Proteomes" id="UP001055811"/>
    </source>
</evidence>
<organism evidence="1 2">
    <name type="scientific">Cichorium intybus</name>
    <name type="common">Chicory</name>
    <dbReference type="NCBI Taxonomy" id="13427"/>
    <lineage>
        <taxon>Eukaryota</taxon>
        <taxon>Viridiplantae</taxon>
        <taxon>Streptophyta</taxon>
        <taxon>Embryophyta</taxon>
        <taxon>Tracheophyta</taxon>
        <taxon>Spermatophyta</taxon>
        <taxon>Magnoliopsida</taxon>
        <taxon>eudicotyledons</taxon>
        <taxon>Gunneridae</taxon>
        <taxon>Pentapetalae</taxon>
        <taxon>asterids</taxon>
        <taxon>campanulids</taxon>
        <taxon>Asterales</taxon>
        <taxon>Asteraceae</taxon>
        <taxon>Cichorioideae</taxon>
        <taxon>Cichorieae</taxon>
        <taxon>Cichoriinae</taxon>
        <taxon>Cichorium</taxon>
    </lineage>
</organism>
<proteinExistence type="predicted"/>
<evidence type="ECO:0000313" key="1">
    <source>
        <dbReference type="EMBL" id="KAI3699192.1"/>
    </source>
</evidence>
<reference evidence="1 2" key="2">
    <citation type="journal article" date="2022" name="Mol. Ecol. Resour.">
        <title>The genomes of chicory, endive, great burdock and yacon provide insights into Asteraceae paleo-polyploidization history and plant inulin production.</title>
        <authorList>
            <person name="Fan W."/>
            <person name="Wang S."/>
            <person name="Wang H."/>
            <person name="Wang A."/>
            <person name="Jiang F."/>
            <person name="Liu H."/>
            <person name="Zhao H."/>
            <person name="Xu D."/>
            <person name="Zhang Y."/>
        </authorList>
    </citation>
    <scope>NUCLEOTIDE SEQUENCE [LARGE SCALE GENOMIC DNA]</scope>
    <source>
        <strain evidence="2">cv. Punajuju</strain>
        <tissue evidence="1">Leaves</tissue>
    </source>
</reference>
<keyword evidence="2" id="KW-1185">Reference proteome</keyword>
<gene>
    <name evidence="1" type="ORF">L2E82_43307</name>
</gene>
<dbReference type="Proteomes" id="UP001055811">
    <property type="component" value="Linkage Group LG08"/>
</dbReference>